<evidence type="ECO:0000256" key="1">
    <source>
        <dbReference type="ARBA" id="ARBA00022491"/>
    </source>
</evidence>
<protein>
    <submittedName>
        <fullName evidence="7">HEAT repeat domain-containing protein</fullName>
    </submittedName>
</protein>
<evidence type="ECO:0000256" key="5">
    <source>
        <dbReference type="SAM" id="Coils"/>
    </source>
</evidence>
<gene>
    <name evidence="7" type="ORF">ABOD76_02050</name>
</gene>
<dbReference type="InterPro" id="IPR047057">
    <property type="entry name" value="MerR_fam"/>
</dbReference>
<reference evidence="7" key="1">
    <citation type="submission" date="2024-06" db="EMBL/GenBank/DDBJ databases">
        <title>Draft Genome Sequence of Deinococcus sonorensis Type Strain KR-87, a Biofilm Producing Representative of the Genus Deinococcus.</title>
        <authorList>
            <person name="Boren L.S."/>
            <person name="Grosso R.A."/>
            <person name="Hugenberg-Cox A.N."/>
            <person name="Hill J.T.E."/>
            <person name="Albert C.M."/>
            <person name="Tuohy J.M."/>
        </authorList>
    </citation>
    <scope>NUCLEOTIDE SEQUENCE</scope>
    <source>
        <strain evidence="7">KR-87</strain>
        <plasmid evidence="7">pDson01</plasmid>
    </source>
</reference>
<dbReference type="Pfam" id="PF13646">
    <property type="entry name" value="HEAT_2"/>
    <property type="match status" value="1"/>
</dbReference>
<feature type="domain" description="HTH merR-type" evidence="6">
    <location>
        <begin position="1"/>
        <end position="71"/>
    </location>
</feature>
<dbReference type="SMART" id="SM00567">
    <property type="entry name" value="EZ_HEAT"/>
    <property type="match status" value="7"/>
</dbReference>
<evidence type="ECO:0000256" key="2">
    <source>
        <dbReference type="ARBA" id="ARBA00023015"/>
    </source>
</evidence>
<organism evidence="7">
    <name type="scientific">Deinococcus sonorensis KR-87</name>
    <dbReference type="NCBI Taxonomy" id="694439"/>
    <lineage>
        <taxon>Bacteria</taxon>
        <taxon>Thermotogati</taxon>
        <taxon>Deinococcota</taxon>
        <taxon>Deinococci</taxon>
        <taxon>Deinococcales</taxon>
        <taxon>Deinococcaceae</taxon>
        <taxon>Deinococcus</taxon>
    </lineage>
</organism>
<evidence type="ECO:0000256" key="3">
    <source>
        <dbReference type="ARBA" id="ARBA00023125"/>
    </source>
</evidence>
<evidence type="ECO:0000256" key="4">
    <source>
        <dbReference type="ARBA" id="ARBA00023163"/>
    </source>
</evidence>
<dbReference type="AlphaFoldDB" id="A0AAU7U5X7"/>
<dbReference type="SUPFAM" id="SSF48371">
    <property type="entry name" value="ARM repeat"/>
    <property type="match status" value="1"/>
</dbReference>
<dbReference type="Gene3D" id="1.10.1660.10">
    <property type="match status" value="1"/>
</dbReference>
<keyword evidence="4" id="KW-0804">Transcription</keyword>
<dbReference type="PROSITE" id="PS00552">
    <property type="entry name" value="HTH_MERR_1"/>
    <property type="match status" value="1"/>
</dbReference>
<dbReference type="EMBL" id="CP158297">
    <property type="protein sequence ID" value="XBV83854.1"/>
    <property type="molecule type" value="Genomic_DNA"/>
</dbReference>
<dbReference type="PANTHER" id="PTHR30204:SF69">
    <property type="entry name" value="MERR-FAMILY TRANSCRIPTIONAL REGULATOR"/>
    <property type="match status" value="1"/>
</dbReference>
<dbReference type="InterPro" id="IPR009061">
    <property type="entry name" value="DNA-bd_dom_put_sf"/>
</dbReference>
<dbReference type="SMART" id="SM00422">
    <property type="entry name" value="HTH_MERR"/>
    <property type="match status" value="1"/>
</dbReference>
<keyword evidence="2" id="KW-0805">Transcription regulation</keyword>
<dbReference type="Gene3D" id="1.25.10.10">
    <property type="entry name" value="Leucine-rich Repeat Variant"/>
    <property type="match status" value="2"/>
</dbReference>
<keyword evidence="3" id="KW-0238">DNA-binding</keyword>
<dbReference type="PANTHER" id="PTHR30204">
    <property type="entry name" value="REDOX-CYCLING DRUG-SENSING TRANSCRIPTIONAL ACTIVATOR SOXR"/>
    <property type="match status" value="1"/>
</dbReference>
<sequence length="509" mass="55534">MDIKIGELARRTGLTIRTLRHYDALGLLKPSGRTRAAYRLYSPADLTRLLHIQSLKTLGLTLPEIARALDDPAYDAQEALRRHIEVLEARITQERQLVRQLRALQGAAEVGWTEVAHTIALTQRVARQVGRFLQVAQDIAGELSLSDGQLQSLQHQTQEASDDWETLLTDVFTALEAGLPPTSAEGQTLGARWQQLVRHTTADRPEIAQAIGRAYEHRLPADLQAAWTFVSEALPAQADGAPMTTHTTVTDLLHPDKNVRIRAALDLGAAQHLAALPDLIGRLGHEPDFFVRENLTWAVVRMGPDAMPFLLRLLEGPDATTRLQVVHTLSKIADPASASALTRAINDPDDEVARKAIFALGQMDHPEALTTLMGGVGHPDAERRNTLSTALVEFGHAALPPLLAALRHPDAQRRAHAADILGLLGNAGAAPALTDALQDNVWDVQFAALSALGHLPGEDAERGIAQATRVADPRLRAVAQRLLADRPHHFASLRERLKHRHAQGGRRQG</sequence>
<keyword evidence="1" id="KW-0678">Repressor</keyword>
<dbReference type="PRINTS" id="PR00040">
    <property type="entry name" value="HTHMERR"/>
</dbReference>
<keyword evidence="7" id="KW-0614">Plasmid</keyword>
<keyword evidence="5" id="KW-0175">Coiled coil</keyword>
<evidence type="ECO:0000259" key="6">
    <source>
        <dbReference type="PROSITE" id="PS50937"/>
    </source>
</evidence>
<dbReference type="SUPFAM" id="SSF46955">
    <property type="entry name" value="Putative DNA-binding domain"/>
    <property type="match status" value="1"/>
</dbReference>
<geneLocation type="plasmid" evidence="7">
    <name>pDson01</name>
</geneLocation>
<dbReference type="GO" id="GO:0003677">
    <property type="term" value="F:DNA binding"/>
    <property type="evidence" value="ECO:0007669"/>
    <property type="project" value="UniProtKB-KW"/>
</dbReference>
<accession>A0AAU7U5X7</accession>
<dbReference type="KEGG" id="dsc:ABOD76_02050"/>
<dbReference type="InterPro" id="IPR000551">
    <property type="entry name" value="MerR-type_HTH_dom"/>
</dbReference>
<dbReference type="Pfam" id="PF13411">
    <property type="entry name" value="MerR_1"/>
    <property type="match status" value="1"/>
</dbReference>
<dbReference type="InterPro" id="IPR004155">
    <property type="entry name" value="PBS_lyase_HEAT"/>
</dbReference>
<proteinExistence type="predicted"/>
<dbReference type="InterPro" id="IPR011989">
    <property type="entry name" value="ARM-like"/>
</dbReference>
<dbReference type="RefSeq" id="WP_350241655.1">
    <property type="nucleotide sequence ID" value="NZ_CP158297.1"/>
</dbReference>
<dbReference type="InterPro" id="IPR016024">
    <property type="entry name" value="ARM-type_fold"/>
</dbReference>
<dbReference type="PROSITE" id="PS50937">
    <property type="entry name" value="HTH_MERR_2"/>
    <property type="match status" value="1"/>
</dbReference>
<evidence type="ECO:0000313" key="7">
    <source>
        <dbReference type="EMBL" id="XBV83854.1"/>
    </source>
</evidence>
<name>A0AAU7U5X7_9DEIO</name>
<dbReference type="GO" id="GO:0003700">
    <property type="term" value="F:DNA-binding transcription factor activity"/>
    <property type="evidence" value="ECO:0007669"/>
    <property type="project" value="InterPro"/>
</dbReference>
<dbReference type="CDD" id="cd01106">
    <property type="entry name" value="HTH_TipAL-Mta"/>
    <property type="match status" value="1"/>
</dbReference>
<feature type="coiled-coil region" evidence="5">
    <location>
        <begin position="77"/>
        <end position="104"/>
    </location>
</feature>